<evidence type="ECO:0000256" key="2">
    <source>
        <dbReference type="ARBA" id="ARBA00022490"/>
    </source>
</evidence>
<dbReference type="Pfam" id="PF23322">
    <property type="entry name" value="PPIase_AIP"/>
    <property type="match status" value="1"/>
</dbReference>
<keyword evidence="4" id="KW-0802">TPR repeat</keyword>
<reference evidence="6" key="1">
    <citation type="journal article" date="2007" name="Science">
        <title>Draft genome of the filarial nematode parasite Brugia malayi.</title>
        <authorList>
            <person name="Ghedin E."/>
            <person name="Wang S."/>
            <person name="Spiro D."/>
            <person name="Caler E."/>
            <person name="Zhao Q."/>
            <person name="Crabtree J."/>
            <person name="Allen J.E."/>
            <person name="Delcher A.L."/>
            <person name="Guiliano D.B."/>
            <person name="Miranda-Saavedra D."/>
            <person name="Angiuoli S.V."/>
            <person name="Creasy T."/>
            <person name="Amedeo P."/>
            <person name="Haas B."/>
            <person name="El-Sayed N.M."/>
            <person name="Wortman J.R."/>
            <person name="Feldblyum T."/>
            <person name="Tallon L."/>
            <person name="Schatz M."/>
            <person name="Shumway M."/>
            <person name="Koo H."/>
            <person name="Salzberg S.L."/>
            <person name="Schobel S."/>
            <person name="Pertea M."/>
            <person name="Pop M."/>
            <person name="White O."/>
            <person name="Barton G.J."/>
            <person name="Carlow C.K."/>
            <person name="Crawford M.J."/>
            <person name="Daub J."/>
            <person name="Dimmic M.W."/>
            <person name="Estes C.F."/>
            <person name="Foster J.M."/>
            <person name="Ganatra M."/>
            <person name="Gregory W.F."/>
            <person name="Johnson N.M."/>
            <person name="Jin J."/>
            <person name="Komuniecki R."/>
            <person name="Korf I."/>
            <person name="Kumar S."/>
            <person name="Laney S."/>
            <person name="Li B.W."/>
            <person name="Li W."/>
            <person name="Lindblom T.H."/>
            <person name="Lustigman S."/>
            <person name="Ma D."/>
            <person name="Maina C.V."/>
            <person name="Martin D.M."/>
            <person name="McCarter J.P."/>
            <person name="McReynolds L."/>
            <person name="Mitreva M."/>
            <person name="Nutman T.B."/>
            <person name="Parkinson J."/>
            <person name="Peregrin-Alvarez J.M."/>
            <person name="Poole C."/>
            <person name="Ren Q."/>
            <person name="Saunders L."/>
            <person name="Sluder A.E."/>
            <person name="Smith K."/>
            <person name="Stanke M."/>
            <person name="Unnasch T.R."/>
            <person name="Ware J."/>
            <person name="Wei A.D."/>
            <person name="Weil G."/>
            <person name="Williams D.J."/>
            <person name="Zhang Y."/>
            <person name="Williams S.A."/>
            <person name="Fraser-Liggett C."/>
            <person name="Slatko B."/>
            <person name="Blaxter M.L."/>
            <person name="Scott A.L."/>
        </authorList>
    </citation>
    <scope>NUCLEOTIDE SEQUENCE</scope>
    <source>
        <strain evidence="6">FR3</strain>
    </source>
</reference>
<dbReference type="Gene3D" id="3.10.50.40">
    <property type="match status" value="1"/>
</dbReference>
<dbReference type="AlphaFoldDB" id="A0A1I9GDI0"/>
<dbReference type="InterPro" id="IPR039663">
    <property type="entry name" value="AIP/AIPL1/TTC9"/>
</dbReference>
<dbReference type="InterPro" id="IPR046357">
    <property type="entry name" value="PPIase_dom_sf"/>
</dbReference>
<accession>A0A1I9GDI0</accession>
<dbReference type="SUPFAM" id="SSF54534">
    <property type="entry name" value="FKBP-like"/>
    <property type="match status" value="1"/>
</dbReference>
<dbReference type="OMA" id="QQHERNV"/>
<dbReference type="Gene3D" id="1.25.40.10">
    <property type="entry name" value="Tetratricopeptide repeat domain"/>
    <property type="match status" value="1"/>
</dbReference>
<comment type="subcellular location">
    <subcellularLocation>
        <location evidence="1">Cytoplasm</location>
    </subcellularLocation>
</comment>
<proteinExistence type="predicted"/>
<dbReference type="GO" id="GO:0005737">
    <property type="term" value="C:cytoplasm"/>
    <property type="evidence" value="ECO:0007669"/>
    <property type="project" value="UniProtKB-SubCell"/>
</dbReference>
<evidence type="ECO:0000256" key="4">
    <source>
        <dbReference type="ARBA" id="ARBA00022803"/>
    </source>
</evidence>
<name>A0A1I9GDI0_BRUMA</name>
<dbReference type="SUPFAM" id="SSF48452">
    <property type="entry name" value="TPR-like"/>
    <property type="match status" value="1"/>
</dbReference>
<dbReference type="EMBL" id="LN856944">
    <property type="protein sequence ID" value="CRZ24179.1"/>
    <property type="molecule type" value="Genomic_DNA"/>
</dbReference>
<keyword evidence="2" id="KW-0963">Cytoplasm</keyword>
<keyword evidence="3" id="KW-0677">Repeat</keyword>
<dbReference type="InterPro" id="IPR011990">
    <property type="entry name" value="TPR-like_helical_dom_sf"/>
</dbReference>
<evidence type="ECO:0000256" key="1">
    <source>
        <dbReference type="ARBA" id="ARBA00004496"/>
    </source>
</evidence>
<evidence type="ECO:0000259" key="5">
    <source>
        <dbReference type="Pfam" id="PF23322"/>
    </source>
</evidence>
<dbReference type="PANTHER" id="PTHR11242:SF0">
    <property type="entry name" value="TPR_REGION DOMAIN-CONTAINING PROTEIN"/>
    <property type="match status" value="1"/>
</dbReference>
<dbReference type="InterPro" id="IPR056277">
    <property type="entry name" value="PPIase_AIP"/>
</dbReference>
<reference evidence="6" key="2">
    <citation type="submission" date="2012-12" db="EMBL/GenBank/DDBJ databases">
        <authorList>
            <consortium name="WormBase Consortium"/>
            <person name="Ghedin E."/>
            <person name="Paulini M."/>
        </authorList>
    </citation>
    <scope>NUCLEOTIDE SEQUENCE</scope>
    <source>
        <strain evidence="6">FR3</strain>
    </source>
</reference>
<dbReference type="PANTHER" id="PTHR11242">
    <property type="entry name" value="ARYL HYDROCARBON RECEPTOR INTERACTING PROTEIN RELATED"/>
    <property type="match status" value="1"/>
</dbReference>
<organism evidence="6">
    <name type="scientific">Brugia malayi</name>
    <name type="common">Filarial nematode worm</name>
    <dbReference type="NCBI Taxonomy" id="6279"/>
    <lineage>
        <taxon>Eukaryota</taxon>
        <taxon>Metazoa</taxon>
        <taxon>Ecdysozoa</taxon>
        <taxon>Nematoda</taxon>
        <taxon>Chromadorea</taxon>
        <taxon>Rhabditida</taxon>
        <taxon>Spirurina</taxon>
        <taxon>Spiruromorpha</taxon>
        <taxon>Filarioidea</taxon>
        <taxon>Onchocercidae</taxon>
        <taxon>Brugia</taxon>
    </lineage>
</organism>
<sequence length="395" mass="46052">MPVIILDRSRTYRRNSVLYSIIGMHLGTQHVGPQEDVTLNFRCDACMLSQMLPSERIKTFKKVLSAGRGKVPEFKTGTKVIFHYETLKPLVNVNKEGFPDSRDNYKSIDSTRKPYPDGYGKPLELVFGKKFQLPIFERCLETMLIDEISQFDIAACELYPYPSVSQKLRDISKDAMNPGSRNHHHAHCAAAKDFIMEYEDLNDLIKNPQPLRFIFHLLVVLQPEDYEPDSWQLEPDEKLASVAKLKESGNEYLQKGDFMNASQKYREALSRIDTLLLREKPGDPEWVDLDRQNIPLFLNLCLCYLNWKQYYEAIDAATEVLKRDKLNEKALYRRAKGRIAVWDLEKAEDDLKMLQQQYPSNANLVKIELERIQSLIKEREESAKNTYKHMFRNVY</sequence>
<evidence type="ECO:0000313" key="6">
    <source>
        <dbReference type="EMBL" id="CRZ24179.1"/>
    </source>
</evidence>
<dbReference type="GO" id="GO:0003755">
    <property type="term" value="F:peptidyl-prolyl cis-trans isomerase activity"/>
    <property type="evidence" value="ECO:0007669"/>
    <property type="project" value="InterPro"/>
</dbReference>
<protein>
    <submittedName>
        <fullName evidence="6">Bm2973</fullName>
    </submittedName>
</protein>
<evidence type="ECO:0000256" key="3">
    <source>
        <dbReference type="ARBA" id="ARBA00022737"/>
    </source>
</evidence>
<gene>
    <name evidence="6" type="primary">Bm2973</name>
    <name evidence="6" type="ORF">BM_Bm2973</name>
</gene>
<feature type="domain" description="AIP/AIPL N-terminal FKBP-type PPIase" evidence="5">
    <location>
        <begin position="77"/>
        <end position="218"/>
    </location>
</feature>